<accession>A0A369KXG5</accession>
<dbReference type="Gene3D" id="3.90.1150.10">
    <property type="entry name" value="Aspartate Aminotransferase, domain 1"/>
    <property type="match status" value="1"/>
</dbReference>
<name>A0A369KXG5_9BACT</name>
<dbReference type="RefSeq" id="WP_338637622.1">
    <property type="nucleotide sequence ID" value="NZ_CP146516.1"/>
</dbReference>
<gene>
    <name evidence="2" type="ORF">DCC88_05230</name>
</gene>
<sequence>MKPLKTFFMEDFLENNRFQAQFNLGESGGRARTVQEILSLSDLSTEEGTKKFFSLTLCDSPNRGRNDLRQLIANFHPGASIDNVLVTTGTSEALFLLFRNLRPKKVALALPAFQLLYELPLAMDAEIVPLPVRFDANGAPWIDEQEWLEIIATSKPECLLINNPHNPSGLIFDSEFLQQVKQTAKSINCKIIADEHYRFLSSPYDVLAPTLYQNDGTTFVTGSFIKCFGTPGLRIGWCIGPKEALDAMQNEKNYTTHTVNPISEWIAFEVLKNTQSFLFQEVKKEWIQNKQILSEFLQNSKTLYGMAPNGGLVSCLGFQNATSLELTIQLINKFSLEGIFVLPLSSMEFDNYSFQQKEFYQNKKLSGLNKGFGFRLGLGCNPKQFADALHKMECILTQI</sequence>
<dbReference type="Proteomes" id="UP000253934">
    <property type="component" value="Unassembled WGS sequence"/>
</dbReference>
<organism evidence="2 3">
    <name type="scientific">Spirobacillus cienkowskii</name>
    <dbReference type="NCBI Taxonomy" id="495820"/>
    <lineage>
        <taxon>Bacteria</taxon>
        <taxon>Pseudomonadati</taxon>
        <taxon>Bdellovibrionota</taxon>
        <taxon>Oligoflexia</taxon>
        <taxon>Silvanigrellales</taxon>
        <taxon>Spirobacillus</taxon>
    </lineage>
</organism>
<keyword evidence="3" id="KW-1185">Reference proteome</keyword>
<dbReference type="CDD" id="cd00609">
    <property type="entry name" value="AAT_like"/>
    <property type="match status" value="1"/>
</dbReference>
<dbReference type="PANTHER" id="PTHR43510:SF1">
    <property type="entry name" value="AMINOTRANSFERASE FUNCTION, HYPOTHETICAL (EUROFUNG)"/>
    <property type="match status" value="1"/>
</dbReference>
<dbReference type="InterPro" id="IPR004839">
    <property type="entry name" value="Aminotransferase_I/II_large"/>
</dbReference>
<feature type="domain" description="Aminotransferase class I/classII large" evidence="1">
    <location>
        <begin position="61"/>
        <end position="348"/>
    </location>
</feature>
<keyword evidence="2" id="KW-0808">Transferase</keyword>
<keyword evidence="2" id="KW-0032">Aminotransferase</keyword>
<dbReference type="InterPro" id="IPR015421">
    <property type="entry name" value="PyrdxlP-dep_Trfase_major"/>
</dbReference>
<reference evidence="2" key="1">
    <citation type="submission" date="2018-04" db="EMBL/GenBank/DDBJ databases">
        <title>Draft genome sequence of the Candidatus Spirobacillus cienkowskii, a pathogen of freshwater Daphnia species, reconstructed from hemolymph metagenomic reads.</title>
        <authorList>
            <person name="Bresciani L."/>
            <person name="Lemos L.N."/>
            <person name="Wale N."/>
            <person name="Lin J.Y."/>
            <person name="Fernandes G.R."/>
            <person name="Duffy M.A."/>
            <person name="Rodrigues J.M."/>
        </authorList>
    </citation>
    <scope>NUCLEOTIDE SEQUENCE [LARGE SCALE GENOMIC DNA]</scope>
    <source>
        <strain evidence="2">Binning01</strain>
    </source>
</reference>
<protein>
    <submittedName>
        <fullName evidence="2">Pyridoxal phosphate-dependent aminotransferase</fullName>
    </submittedName>
</protein>
<dbReference type="Gene3D" id="3.40.640.10">
    <property type="entry name" value="Type I PLP-dependent aspartate aminotransferase-like (Major domain)"/>
    <property type="match status" value="1"/>
</dbReference>
<dbReference type="GO" id="GO:0008483">
    <property type="term" value="F:transaminase activity"/>
    <property type="evidence" value="ECO:0007669"/>
    <property type="project" value="UniProtKB-KW"/>
</dbReference>
<dbReference type="SUPFAM" id="SSF53383">
    <property type="entry name" value="PLP-dependent transferases"/>
    <property type="match status" value="1"/>
</dbReference>
<dbReference type="GO" id="GO:0030170">
    <property type="term" value="F:pyridoxal phosphate binding"/>
    <property type="evidence" value="ECO:0007669"/>
    <property type="project" value="InterPro"/>
</dbReference>
<comment type="caution">
    <text evidence="2">The sequence shown here is derived from an EMBL/GenBank/DDBJ whole genome shotgun (WGS) entry which is preliminary data.</text>
</comment>
<evidence type="ECO:0000259" key="1">
    <source>
        <dbReference type="Pfam" id="PF00155"/>
    </source>
</evidence>
<dbReference type="Pfam" id="PF00155">
    <property type="entry name" value="Aminotran_1_2"/>
    <property type="match status" value="1"/>
</dbReference>
<proteinExistence type="predicted"/>
<dbReference type="InterPro" id="IPR015422">
    <property type="entry name" value="PyrdxlP-dep_Trfase_small"/>
</dbReference>
<dbReference type="AlphaFoldDB" id="A0A369KXG5"/>
<evidence type="ECO:0000313" key="3">
    <source>
        <dbReference type="Proteomes" id="UP000253934"/>
    </source>
</evidence>
<evidence type="ECO:0000313" key="2">
    <source>
        <dbReference type="EMBL" id="RDB36404.1"/>
    </source>
</evidence>
<dbReference type="InterPro" id="IPR015424">
    <property type="entry name" value="PyrdxlP-dep_Trfase"/>
</dbReference>
<dbReference type="EMBL" id="QOVW01000061">
    <property type="protein sequence ID" value="RDB36404.1"/>
    <property type="molecule type" value="Genomic_DNA"/>
</dbReference>
<dbReference type="PANTHER" id="PTHR43510">
    <property type="entry name" value="AMINOTRANSFERASE FUNCTION, HYPOTHETICAL (EUROFUNG)"/>
    <property type="match status" value="1"/>
</dbReference>